<dbReference type="AlphaFoldDB" id="A0A0V1GWX2"/>
<sequence>MEDSTMTAELRKLHTLHTQLEMKIAICQKRYSHLDKILRKHDSGIGDVLLTVLIEIVDEEPCGSRRILLIGFVEEMLNILNAAEVLHEQVLNILNAAEIVYGEYHQRSLLLYIWHYWNHTDEPLRARCFSIFQSLLHAHGQQRGNFNNGDTPRAEWSKAVPLFTALSNCSLIQTFQL</sequence>
<gene>
    <name evidence="1" type="ORF">T11_4939</name>
</gene>
<name>A0A0V1GWX2_9BILA</name>
<dbReference type="Proteomes" id="UP000055024">
    <property type="component" value="Unassembled WGS sequence"/>
</dbReference>
<proteinExistence type="predicted"/>
<comment type="caution">
    <text evidence="1">The sequence shown here is derived from an EMBL/GenBank/DDBJ whole genome shotgun (WGS) entry which is preliminary data.</text>
</comment>
<dbReference type="EMBL" id="JYDP01000238">
    <property type="protein sequence ID" value="KRZ02228.1"/>
    <property type="molecule type" value="Genomic_DNA"/>
</dbReference>
<protein>
    <submittedName>
        <fullName evidence="1">Uncharacterized protein</fullName>
    </submittedName>
</protein>
<evidence type="ECO:0000313" key="2">
    <source>
        <dbReference type="Proteomes" id="UP000055024"/>
    </source>
</evidence>
<reference evidence="1 2" key="1">
    <citation type="submission" date="2015-01" db="EMBL/GenBank/DDBJ databases">
        <title>Evolution of Trichinella species and genotypes.</title>
        <authorList>
            <person name="Korhonen P.K."/>
            <person name="Edoardo P."/>
            <person name="Giuseppe L.R."/>
            <person name="Gasser R.B."/>
        </authorList>
    </citation>
    <scope>NUCLEOTIDE SEQUENCE [LARGE SCALE GENOMIC DNA]</scope>
    <source>
        <strain evidence="1">ISS1029</strain>
    </source>
</reference>
<keyword evidence="2" id="KW-1185">Reference proteome</keyword>
<dbReference type="OrthoDB" id="5930779at2759"/>
<accession>A0A0V1GWX2</accession>
<organism evidence="1 2">
    <name type="scientific">Trichinella zimbabwensis</name>
    <dbReference type="NCBI Taxonomy" id="268475"/>
    <lineage>
        <taxon>Eukaryota</taxon>
        <taxon>Metazoa</taxon>
        <taxon>Ecdysozoa</taxon>
        <taxon>Nematoda</taxon>
        <taxon>Enoplea</taxon>
        <taxon>Dorylaimia</taxon>
        <taxon>Trichinellida</taxon>
        <taxon>Trichinellidae</taxon>
        <taxon>Trichinella</taxon>
    </lineage>
</organism>
<evidence type="ECO:0000313" key="1">
    <source>
        <dbReference type="EMBL" id="KRZ02228.1"/>
    </source>
</evidence>